<organism evidence="2 3">
    <name type="scientific">Pleurotus ostreatus</name>
    <name type="common">Oyster mushroom</name>
    <name type="synonym">White-rot fungus</name>
    <dbReference type="NCBI Taxonomy" id="5322"/>
    <lineage>
        <taxon>Eukaryota</taxon>
        <taxon>Fungi</taxon>
        <taxon>Dikarya</taxon>
        <taxon>Basidiomycota</taxon>
        <taxon>Agaricomycotina</taxon>
        <taxon>Agaricomycetes</taxon>
        <taxon>Agaricomycetidae</taxon>
        <taxon>Agaricales</taxon>
        <taxon>Pleurotineae</taxon>
        <taxon>Pleurotaceae</taxon>
        <taxon>Pleurotus</taxon>
    </lineage>
</organism>
<dbReference type="OrthoDB" id="3250441at2759"/>
<evidence type="ECO:0000313" key="2">
    <source>
        <dbReference type="EMBL" id="KAF7423026.1"/>
    </source>
</evidence>
<keyword evidence="3" id="KW-1185">Reference proteome</keyword>
<dbReference type="EMBL" id="JACETU010000008">
    <property type="protein sequence ID" value="KAF7423026.1"/>
    <property type="molecule type" value="Genomic_DNA"/>
</dbReference>
<reference evidence="2" key="1">
    <citation type="submission" date="2019-07" db="EMBL/GenBank/DDBJ databases">
        <authorList>
            <person name="Palmer J.M."/>
        </authorList>
    </citation>
    <scope>NUCLEOTIDE SEQUENCE</scope>
    <source>
        <strain evidence="2">PC9</strain>
    </source>
</reference>
<sequence>MDLALYKVRYHILCDAKRLTASQTDMAMQPTEGRTARILPWLHTQSEADELDATQALGVLFTDGMLHKIVVANAEVKELLDHVDDPEVWSRIRIRKDLDKRISKLSDIPSPTSIVGSAATLKKFLNAAGHPRRLFDLDHVNVTLQDITYASSFLSATVEFYDDEAQRRTAIRPRVNNLMAAGLWVTKLEWLSNIELCWTATSERFVASLNTGTVHPPTTLANDIPARQPDLDSSLTA</sequence>
<evidence type="ECO:0000256" key="1">
    <source>
        <dbReference type="SAM" id="MobiDB-lite"/>
    </source>
</evidence>
<dbReference type="Proteomes" id="UP000623687">
    <property type="component" value="Unassembled WGS sequence"/>
</dbReference>
<name>A0A8H7DMP1_PLEOS</name>
<dbReference type="GeneID" id="59381008"/>
<protein>
    <submittedName>
        <fullName evidence="2">Uncharacterized protein</fullName>
    </submittedName>
</protein>
<dbReference type="RefSeq" id="XP_036628058.1">
    <property type="nucleotide sequence ID" value="XM_036780675.1"/>
</dbReference>
<feature type="region of interest" description="Disordered" evidence="1">
    <location>
        <begin position="217"/>
        <end position="237"/>
    </location>
</feature>
<evidence type="ECO:0000313" key="3">
    <source>
        <dbReference type="Proteomes" id="UP000623687"/>
    </source>
</evidence>
<proteinExistence type="predicted"/>
<gene>
    <name evidence="2" type="ORF">PC9H_011190</name>
</gene>
<dbReference type="AlphaFoldDB" id="A0A8H7DMP1"/>
<accession>A0A8H7DMP1</accession>
<comment type="caution">
    <text evidence="2">The sequence shown here is derived from an EMBL/GenBank/DDBJ whole genome shotgun (WGS) entry which is preliminary data.</text>
</comment>
<dbReference type="VEuPathDB" id="FungiDB:PC9H_011190"/>